<reference evidence="1 2" key="1">
    <citation type="submission" date="2020-02" db="EMBL/GenBank/DDBJ databases">
        <authorList>
            <person name="Criscuolo A."/>
        </authorList>
    </citation>
    <scope>NUCLEOTIDE SEQUENCE [LARGE SCALE GENOMIC DNA]</scope>
    <source>
        <strain evidence="1">CECT7796</strain>
    </source>
</reference>
<dbReference type="Gene3D" id="3.30.572.10">
    <property type="entry name" value="Thymidylate synthase/dCMP hydroxymethylase domain"/>
    <property type="match status" value="1"/>
</dbReference>
<dbReference type="SUPFAM" id="SSF55831">
    <property type="entry name" value="Thymidylate synthase/dCMP hydroxymethylase"/>
    <property type="match status" value="1"/>
</dbReference>
<sequence>MITHLQAEANDSIDQLWFKTLKECEQKHKVQNLVISGTFPITELNNPFILEKKELAELWQLPSRPNTLKFNHGEYLNKNSKSALTYLIDELRIKNDSNRACWSLIDMDILIGSGDTPIPSFLVLQAGISDDNKTLSITCYYRALEIKNFLPINLAEICLIASEINNAFGNKFDNITITIHAFNAYVKDNFTCLSRAKLDTFTEAEIATKIAVIGNGPRWIKDVLDEKKDHLESNIEIIGINNLISSIKLYIKENRSELYSQEFLNLLEEVASSIRTFNNIVKNSSYDKKSTEQYEIIKSNIANAIAKI</sequence>
<keyword evidence="2" id="KW-1185">Reference proteome</keyword>
<dbReference type="EMBL" id="CADCST010000202">
    <property type="protein sequence ID" value="CAA9203490.1"/>
    <property type="molecule type" value="Genomic_DNA"/>
</dbReference>
<evidence type="ECO:0000313" key="1">
    <source>
        <dbReference type="EMBL" id="CAA9203490.1"/>
    </source>
</evidence>
<name>A0ABM8KQB7_9FLAO</name>
<comment type="caution">
    <text evidence="1">The sequence shown here is derived from an EMBL/GenBank/DDBJ whole genome shotgun (WGS) entry which is preliminary data.</text>
</comment>
<proteinExistence type="predicted"/>
<protein>
    <submittedName>
        <fullName evidence="1">Uncharacterized protein</fullName>
    </submittedName>
</protein>
<evidence type="ECO:0000313" key="2">
    <source>
        <dbReference type="Proteomes" id="UP000474567"/>
    </source>
</evidence>
<accession>A0ABM8KQB7</accession>
<organism evidence="1 2">
    <name type="scientific">Flavobacterium collinsii</name>
    <dbReference type="NCBI Taxonomy" id="1114861"/>
    <lineage>
        <taxon>Bacteria</taxon>
        <taxon>Pseudomonadati</taxon>
        <taxon>Bacteroidota</taxon>
        <taxon>Flavobacteriia</taxon>
        <taxon>Flavobacteriales</taxon>
        <taxon>Flavobacteriaceae</taxon>
        <taxon>Flavobacterium</taxon>
    </lineage>
</organism>
<dbReference type="InterPro" id="IPR036926">
    <property type="entry name" value="Thymidate_synth/dCMP_Mease_sf"/>
</dbReference>
<dbReference type="RefSeq" id="WP_173968536.1">
    <property type="nucleotide sequence ID" value="NZ_CADCST010000202.1"/>
</dbReference>
<gene>
    <name evidence="1" type="ORF">FLACOL7796_04754</name>
</gene>
<dbReference type="Proteomes" id="UP000474567">
    <property type="component" value="Unassembled WGS sequence"/>
</dbReference>